<evidence type="ECO:0000313" key="3">
    <source>
        <dbReference type="Proteomes" id="UP001300383"/>
    </source>
</evidence>
<sequence length="253" mass="28575">MGLFDKKYCDICGEKIGLLGNRKLEDGNLCKNCAKKLSPWFDERRHSTVDQIKAQLSYREENKKAVEAFHTTRSFGDRYLICLDEDQRKFLVARTGNIISENPDVLDYSQVTGCELDVDEHRSEEMTKDKDGNEISYNPPRYCFSYDFNIVIRVNHPWFDDMCFQLNSSDVEVFPPAGTLALANPGQRSMEYRKYEQMGSEIKKALMSARQQIRDDISAAAAPKAVVTCPWCGATTTPDASGKCEYCGGAVNA</sequence>
<evidence type="ECO:0000313" key="2">
    <source>
        <dbReference type="EMBL" id="MDI9243294.1"/>
    </source>
</evidence>
<dbReference type="RefSeq" id="WP_283231719.1">
    <property type="nucleotide sequence ID" value="NZ_JASGBQ010000030.1"/>
</dbReference>
<dbReference type="AlphaFoldDB" id="A0AAP4EY90"/>
<dbReference type="InterPro" id="IPR027872">
    <property type="entry name" value="DUF4428"/>
</dbReference>
<evidence type="ECO:0000259" key="1">
    <source>
        <dbReference type="Pfam" id="PF14471"/>
    </source>
</evidence>
<proteinExistence type="predicted"/>
<protein>
    <submittedName>
        <fullName evidence="2">DUF4428 domain-containing protein</fullName>
    </submittedName>
</protein>
<gene>
    <name evidence="2" type="ORF">QJ036_12630</name>
</gene>
<comment type="caution">
    <text evidence="2">The sequence shown here is derived from an EMBL/GenBank/DDBJ whole genome shotgun (WGS) entry which is preliminary data.</text>
</comment>
<reference evidence="2 3" key="1">
    <citation type="submission" date="2023-05" db="EMBL/GenBank/DDBJ databases">
        <title>[ruminococcus] sp. nov., isolated from a pig farm feces dump.</title>
        <authorList>
            <person name="Chang Y.-H."/>
        </authorList>
    </citation>
    <scope>NUCLEOTIDE SEQUENCE [LARGE SCALE GENOMIC DNA]</scope>
    <source>
        <strain evidence="2 3">YH-rum2234</strain>
    </source>
</reference>
<dbReference type="Pfam" id="PF14471">
    <property type="entry name" value="DUF4428"/>
    <property type="match status" value="1"/>
</dbReference>
<name>A0AAP4EY90_9FIRM</name>
<dbReference type="Proteomes" id="UP001300383">
    <property type="component" value="Unassembled WGS sequence"/>
</dbReference>
<organism evidence="2 3">
    <name type="scientific">Fusibacillus kribbianus</name>
    <dbReference type="NCBI Taxonomy" id="3044208"/>
    <lineage>
        <taxon>Bacteria</taxon>
        <taxon>Bacillati</taxon>
        <taxon>Bacillota</taxon>
        <taxon>Clostridia</taxon>
        <taxon>Lachnospirales</taxon>
        <taxon>Lachnospiraceae</taxon>
        <taxon>Fusibacillus</taxon>
    </lineage>
</organism>
<dbReference type="EMBL" id="JASGBQ010000030">
    <property type="protein sequence ID" value="MDI9243294.1"/>
    <property type="molecule type" value="Genomic_DNA"/>
</dbReference>
<accession>A0AAP4EY90</accession>
<feature type="domain" description="DUF4428" evidence="1">
    <location>
        <begin position="9"/>
        <end position="54"/>
    </location>
</feature>
<keyword evidence="3" id="KW-1185">Reference proteome</keyword>